<dbReference type="EMBL" id="LAZR01058014">
    <property type="protein sequence ID" value="KKK70811.1"/>
    <property type="molecule type" value="Genomic_DNA"/>
</dbReference>
<reference evidence="1" key="1">
    <citation type="journal article" date="2015" name="Nature">
        <title>Complex archaea that bridge the gap between prokaryotes and eukaryotes.</title>
        <authorList>
            <person name="Spang A."/>
            <person name="Saw J.H."/>
            <person name="Jorgensen S.L."/>
            <person name="Zaremba-Niedzwiedzka K."/>
            <person name="Martijn J."/>
            <person name="Lind A.E."/>
            <person name="van Eijk R."/>
            <person name="Schleper C."/>
            <person name="Guy L."/>
            <person name="Ettema T.J."/>
        </authorList>
    </citation>
    <scope>NUCLEOTIDE SEQUENCE</scope>
</reference>
<protein>
    <submittedName>
        <fullName evidence="1">Uncharacterized protein</fullName>
    </submittedName>
</protein>
<dbReference type="AlphaFoldDB" id="A0A0F9AF15"/>
<gene>
    <name evidence="1" type="ORF">LCGC14_2920250</name>
</gene>
<organism evidence="1">
    <name type="scientific">marine sediment metagenome</name>
    <dbReference type="NCBI Taxonomy" id="412755"/>
    <lineage>
        <taxon>unclassified sequences</taxon>
        <taxon>metagenomes</taxon>
        <taxon>ecological metagenomes</taxon>
    </lineage>
</organism>
<accession>A0A0F9AF15</accession>
<sequence>RYLNEGRFMKDARNARFGFKLASYFAKKDYNNPVEAGYKMMGKLPRNIIFLKRDQDLKVRGYQLGAHGDKGPGGGYGSMLSKENDWGKSISGHVHKAQILRDTYTVGTMMPLTPYYMRGHPSDFSHTHGFLWDTGTVQLVNIIDGKYRNK</sequence>
<name>A0A0F9AF15_9ZZZZ</name>
<comment type="caution">
    <text evidence="1">The sequence shown here is derived from an EMBL/GenBank/DDBJ whole genome shotgun (WGS) entry which is preliminary data.</text>
</comment>
<evidence type="ECO:0000313" key="1">
    <source>
        <dbReference type="EMBL" id="KKK70811.1"/>
    </source>
</evidence>
<feature type="non-terminal residue" evidence="1">
    <location>
        <position position="1"/>
    </location>
</feature>
<proteinExistence type="predicted"/>